<dbReference type="EMBL" id="GGMS01012019">
    <property type="protein sequence ID" value="MBY81222.1"/>
    <property type="molecule type" value="Transcribed_RNA"/>
</dbReference>
<proteinExistence type="predicted"/>
<accession>A0A2S2QVS3</accession>
<dbReference type="AlphaFoldDB" id="A0A2S2QVS3"/>
<organism evidence="1">
    <name type="scientific">Sipha flava</name>
    <name type="common">yellow sugarcane aphid</name>
    <dbReference type="NCBI Taxonomy" id="143950"/>
    <lineage>
        <taxon>Eukaryota</taxon>
        <taxon>Metazoa</taxon>
        <taxon>Ecdysozoa</taxon>
        <taxon>Arthropoda</taxon>
        <taxon>Hexapoda</taxon>
        <taxon>Insecta</taxon>
        <taxon>Pterygota</taxon>
        <taxon>Neoptera</taxon>
        <taxon>Paraneoptera</taxon>
        <taxon>Hemiptera</taxon>
        <taxon>Sternorrhyncha</taxon>
        <taxon>Aphidomorpha</taxon>
        <taxon>Aphidoidea</taxon>
        <taxon>Aphididae</taxon>
        <taxon>Sipha</taxon>
    </lineage>
</organism>
<evidence type="ECO:0000313" key="1">
    <source>
        <dbReference type="EMBL" id="MBY81222.1"/>
    </source>
</evidence>
<protein>
    <submittedName>
        <fullName evidence="1">Uncharacterized protein</fullName>
    </submittedName>
</protein>
<name>A0A2S2QVS3_9HEMI</name>
<gene>
    <name evidence="1" type="ORF">g.48675</name>
</gene>
<reference evidence="1" key="1">
    <citation type="submission" date="2018-04" db="EMBL/GenBank/DDBJ databases">
        <title>Transcriptome assembly of Sipha flava.</title>
        <authorList>
            <person name="Scully E.D."/>
            <person name="Geib S.M."/>
            <person name="Palmer N.A."/>
            <person name="Koch K."/>
            <person name="Bradshaw J."/>
            <person name="Heng-Moss T."/>
            <person name="Sarath G."/>
        </authorList>
    </citation>
    <scope>NUCLEOTIDE SEQUENCE</scope>
</reference>
<sequence>MGLTISSDRRSISAQEMDRNDKRLQLKAFCFICGWPQFLVWLTKDQARRGFAHHGCCAGLEEPQNGALAHDDVGGQSAPSPVAFTDCGSQTDPVSVTVPVANRDFRCGNSCVRFVNVCTQTYPFVGKVASDVNESNEEANFASIYDAVDSVTSVRVSIEQISPYDDDKDEIVPKI</sequence>